<feature type="domain" description="Integrase zinc-binding" evidence="9">
    <location>
        <begin position="525"/>
        <end position="580"/>
    </location>
</feature>
<dbReference type="InterPro" id="IPR043128">
    <property type="entry name" value="Rev_trsase/Diguanyl_cyclase"/>
</dbReference>
<dbReference type="GO" id="GO:0004519">
    <property type="term" value="F:endonuclease activity"/>
    <property type="evidence" value="ECO:0007669"/>
    <property type="project" value="UniProtKB-KW"/>
</dbReference>
<dbReference type="Gene3D" id="3.30.420.10">
    <property type="entry name" value="Ribonuclease H-like superfamily/Ribonuclease H"/>
    <property type="match status" value="1"/>
</dbReference>
<evidence type="ECO:0000256" key="3">
    <source>
        <dbReference type="ARBA" id="ARBA00022722"/>
    </source>
</evidence>
<keyword evidence="1" id="KW-0808">Transferase</keyword>
<evidence type="ECO:0000256" key="4">
    <source>
        <dbReference type="ARBA" id="ARBA00022759"/>
    </source>
</evidence>
<dbReference type="PANTHER" id="PTHR37984">
    <property type="entry name" value="PROTEIN CBG26694"/>
    <property type="match status" value="1"/>
</dbReference>
<keyword evidence="11" id="KW-1185">Reference proteome</keyword>
<evidence type="ECO:0008006" key="12">
    <source>
        <dbReference type="Google" id="ProtNLM"/>
    </source>
</evidence>
<dbReference type="InterPro" id="IPR050951">
    <property type="entry name" value="Retrovirus_Pol_polyprotein"/>
</dbReference>
<evidence type="ECO:0000256" key="6">
    <source>
        <dbReference type="ARBA" id="ARBA00022918"/>
    </source>
</evidence>
<dbReference type="FunFam" id="3.10.20.370:FF:000001">
    <property type="entry name" value="Retrovirus-related Pol polyprotein from transposon 17.6-like protein"/>
    <property type="match status" value="1"/>
</dbReference>
<dbReference type="SUPFAM" id="SSF56672">
    <property type="entry name" value="DNA/RNA polymerases"/>
    <property type="match status" value="1"/>
</dbReference>
<dbReference type="Pfam" id="PF17921">
    <property type="entry name" value="Integrase_H2C2"/>
    <property type="match status" value="1"/>
</dbReference>
<dbReference type="InterPro" id="IPR012337">
    <property type="entry name" value="RNaseH-like_sf"/>
</dbReference>
<dbReference type="CDD" id="cd09274">
    <property type="entry name" value="RNase_HI_RT_Ty3"/>
    <property type="match status" value="1"/>
</dbReference>
<dbReference type="Gene3D" id="3.10.10.10">
    <property type="entry name" value="HIV Type 1 Reverse Transcriptase, subunit A, domain 1"/>
    <property type="match status" value="1"/>
</dbReference>
<dbReference type="SUPFAM" id="SSF53098">
    <property type="entry name" value="Ribonuclease H-like"/>
    <property type="match status" value="1"/>
</dbReference>
<dbReference type="InterPro" id="IPR043502">
    <property type="entry name" value="DNA/RNA_pol_sf"/>
</dbReference>
<dbReference type="Gene3D" id="1.10.340.70">
    <property type="match status" value="1"/>
</dbReference>
<reference evidence="10" key="1">
    <citation type="submission" date="2023-03" db="EMBL/GenBank/DDBJ databases">
        <title>Chromosome-scale reference genome and RAD-based genetic map of yellow starthistle (Centaurea solstitialis) reveal putative structural variation and QTLs associated with invader traits.</title>
        <authorList>
            <person name="Reatini B."/>
            <person name="Cang F.A."/>
            <person name="Jiang Q."/>
            <person name="Mckibben M.T.W."/>
            <person name="Barker M.S."/>
            <person name="Rieseberg L.H."/>
            <person name="Dlugosch K.M."/>
        </authorList>
    </citation>
    <scope>NUCLEOTIDE SEQUENCE</scope>
    <source>
        <strain evidence="10">CAN-66</strain>
        <tissue evidence="10">Leaf</tissue>
    </source>
</reference>
<evidence type="ECO:0000313" key="10">
    <source>
        <dbReference type="EMBL" id="KAJ9561322.1"/>
    </source>
</evidence>
<dbReference type="InterPro" id="IPR041373">
    <property type="entry name" value="RT_RNaseH"/>
</dbReference>
<dbReference type="InterPro" id="IPR041588">
    <property type="entry name" value="Integrase_H2C2"/>
</dbReference>
<dbReference type="CDD" id="cd01647">
    <property type="entry name" value="RT_LTR"/>
    <property type="match status" value="1"/>
</dbReference>
<evidence type="ECO:0000256" key="2">
    <source>
        <dbReference type="ARBA" id="ARBA00022695"/>
    </source>
</evidence>
<dbReference type="GO" id="GO:0016787">
    <property type="term" value="F:hydrolase activity"/>
    <property type="evidence" value="ECO:0007669"/>
    <property type="project" value="UniProtKB-KW"/>
</dbReference>
<keyword evidence="5" id="KW-0378">Hydrolase</keyword>
<feature type="domain" description="Reverse transcriptase RNase H-like" evidence="8">
    <location>
        <begin position="315"/>
        <end position="418"/>
    </location>
</feature>
<dbReference type="GO" id="GO:0003676">
    <property type="term" value="F:nucleic acid binding"/>
    <property type="evidence" value="ECO:0007669"/>
    <property type="project" value="InterPro"/>
</dbReference>
<gene>
    <name evidence="10" type="ORF">OSB04_006482</name>
</gene>
<keyword evidence="3" id="KW-0540">Nuclease</keyword>
<dbReference type="InterPro" id="IPR000477">
    <property type="entry name" value="RT_dom"/>
</dbReference>
<comment type="caution">
    <text evidence="10">The sequence shown here is derived from an EMBL/GenBank/DDBJ whole genome shotgun (WGS) entry which is preliminary data.</text>
</comment>
<keyword evidence="6" id="KW-0695">RNA-directed DNA polymerase</keyword>
<feature type="domain" description="Reverse transcriptase" evidence="7">
    <location>
        <begin position="117"/>
        <end position="225"/>
    </location>
</feature>
<evidence type="ECO:0000256" key="5">
    <source>
        <dbReference type="ARBA" id="ARBA00022801"/>
    </source>
</evidence>
<organism evidence="10 11">
    <name type="scientific">Centaurea solstitialis</name>
    <name type="common">yellow star-thistle</name>
    <dbReference type="NCBI Taxonomy" id="347529"/>
    <lineage>
        <taxon>Eukaryota</taxon>
        <taxon>Viridiplantae</taxon>
        <taxon>Streptophyta</taxon>
        <taxon>Embryophyta</taxon>
        <taxon>Tracheophyta</taxon>
        <taxon>Spermatophyta</taxon>
        <taxon>Magnoliopsida</taxon>
        <taxon>eudicotyledons</taxon>
        <taxon>Gunneridae</taxon>
        <taxon>Pentapetalae</taxon>
        <taxon>asterids</taxon>
        <taxon>campanulids</taxon>
        <taxon>Asterales</taxon>
        <taxon>Asteraceae</taxon>
        <taxon>Carduoideae</taxon>
        <taxon>Cardueae</taxon>
        <taxon>Centaureinae</taxon>
        <taxon>Centaurea</taxon>
    </lineage>
</organism>
<evidence type="ECO:0000256" key="1">
    <source>
        <dbReference type="ARBA" id="ARBA00022679"/>
    </source>
</evidence>
<evidence type="ECO:0000259" key="7">
    <source>
        <dbReference type="Pfam" id="PF00078"/>
    </source>
</evidence>
<evidence type="ECO:0000313" key="11">
    <source>
        <dbReference type="Proteomes" id="UP001172457"/>
    </source>
</evidence>
<evidence type="ECO:0000259" key="8">
    <source>
        <dbReference type="Pfam" id="PF17917"/>
    </source>
</evidence>
<dbReference type="Pfam" id="PF17917">
    <property type="entry name" value="RT_RNaseH"/>
    <property type="match status" value="1"/>
</dbReference>
<sequence length="644" mass="73623">MASNVEGAATLFQILQGHQIYFAQTAQVQVPEYYATQFLLSAYVYKSGIISGYASGTKEKMVPLEMSVSDLRSALKLKVLNSYDPNPSDDDLLEFVRFLGYIPDPLKPLPLDNHGYSGYNQIHIAPEDQEKTTFTCPFGTFAFRRMPFGLCNAPATFQRCMMAIFTDMIEDTIEVFMDDFSVIGSSFEVCLENLEKSLVRCETHDLVLNWETCHFMVEEGIVLGHLVSKRGLEVDKAKLEVIEQLPEPTTVKGIRSFLGHAGFYRRFIKDFSKITKPLCTLLQQDQEFIFSQECREAFEKLKKALVTAPIVTTPDWTLPFEVMCDASEWAIGAVLGQRKDKVFHPIYYASKTLIEAQINYTVTEKELLAVVFAFDRFRSYLVGTKVIVHTDHAAIKYLINKAYSKPRLIRWVLLLQEFDLEIVDRKGSSNQVADHLSRLEKIVSTAEPTEVREKFPDEQLLAVQHHNNFPWYADIANFLACGIKPHGMRGQPLKKFLHDCRQYVWDDPFLYKIGTDQLLRRCVHGNEQHQILDACHSSQFGGHFGGQRTAAKILQSGFFWPTVFKDSHEFVRNCEPCQRTGNISTRNEMPLNNILEVELFDVWGIDFMGPFPNSNNNHYILVAVDYVSKWVEAVACLLTMQIPW</sequence>
<protein>
    <recommendedName>
        <fullName evidence="12">Reverse transcriptase</fullName>
    </recommendedName>
</protein>
<dbReference type="GO" id="GO:0003964">
    <property type="term" value="F:RNA-directed DNA polymerase activity"/>
    <property type="evidence" value="ECO:0007669"/>
    <property type="project" value="UniProtKB-KW"/>
</dbReference>
<dbReference type="Proteomes" id="UP001172457">
    <property type="component" value="Chromosome 2"/>
</dbReference>
<proteinExistence type="predicted"/>
<dbReference type="Gene3D" id="3.30.70.270">
    <property type="match status" value="2"/>
</dbReference>
<name>A0AA38WHI0_9ASTR</name>
<dbReference type="EMBL" id="JARYMX010000002">
    <property type="protein sequence ID" value="KAJ9561322.1"/>
    <property type="molecule type" value="Genomic_DNA"/>
</dbReference>
<evidence type="ECO:0000259" key="9">
    <source>
        <dbReference type="Pfam" id="PF17921"/>
    </source>
</evidence>
<dbReference type="AlphaFoldDB" id="A0AA38WHI0"/>
<keyword evidence="4" id="KW-0255">Endonuclease</keyword>
<dbReference type="FunFam" id="3.30.70.270:FF:000020">
    <property type="entry name" value="Transposon Tf2-6 polyprotein-like Protein"/>
    <property type="match status" value="1"/>
</dbReference>
<dbReference type="InterPro" id="IPR036397">
    <property type="entry name" value="RNaseH_sf"/>
</dbReference>
<dbReference type="Pfam" id="PF00078">
    <property type="entry name" value="RVT_1"/>
    <property type="match status" value="1"/>
</dbReference>
<accession>A0AA38WHI0</accession>
<dbReference type="PANTHER" id="PTHR37984:SF5">
    <property type="entry name" value="PROTEIN NYNRIN-LIKE"/>
    <property type="match status" value="1"/>
</dbReference>
<keyword evidence="2" id="KW-0548">Nucleotidyltransferase</keyword>